<comment type="caution">
    <text evidence="1">The sequence shown here is derived from an EMBL/GenBank/DDBJ whole genome shotgun (WGS) entry which is preliminary data.</text>
</comment>
<dbReference type="Proteomes" id="UP001529235">
    <property type="component" value="Unassembled WGS sequence"/>
</dbReference>
<dbReference type="Pfam" id="PF04027">
    <property type="entry name" value="DUF371"/>
    <property type="match status" value="1"/>
</dbReference>
<evidence type="ECO:0000313" key="2">
    <source>
        <dbReference type="Proteomes" id="UP001529235"/>
    </source>
</evidence>
<evidence type="ECO:0000313" key="1">
    <source>
        <dbReference type="EMBL" id="MDK6028430.1"/>
    </source>
</evidence>
<keyword evidence="2" id="KW-1185">Reference proteome</keyword>
<name>A0ABD4Z5I6_9CREN</name>
<dbReference type="PANTHER" id="PTHR40696:SF1">
    <property type="entry name" value="DUF371 DOMAIN-CONTAINING PROTEIN"/>
    <property type="match status" value="1"/>
</dbReference>
<dbReference type="AlphaFoldDB" id="A0ABD4Z5I6"/>
<protein>
    <submittedName>
        <fullName evidence="1">DUF371 domain-containing protein</fullName>
    </submittedName>
</protein>
<dbReference type="RefSeq" id="WP_285273416.1">
    <property type="nucleotide sequence ID" value="NZ_JASNVW010000002.1"/>
</dbReference>
<dbReference type="InterPro" id="IPR023131">
    <property type="entry name" value="Mth639-like_dom_sf"/>
</dbReference>
<reference evidence="1 2" key="1">
    <citation type="submission" date="2023-05" db="EMBL/GenBank/DDBJ databases">
        <title>A new hyperthermophilic archaea 'Ignisphaera cupida' sp. nov. and description of the family 'Ignisphaeraceae' fam. nov.</title>
        <authorList>
            <person name="Podosokorskaya O.A."/>
            <person name="Elcheninov A.G."/>
            <person name="Klukina A."/>
            <person name="Merkel A.Y."/>
        </authorList>
    </citation>
    <scope>NUCLEOTIDE SEQUENCE [LARGE SCALE GENOMIC DNA]</scope>
    <source>
        <strain evidence="1 2">4213-co</strain>
    </source>
</reference>
<sequence>MTMENVLAYDTVEAWGHENIRATHTTTFELTKDVDVTPKGDCIIGVKLNKGVAELNQKLLDIVKRDYTVVVLILEVDELKDVVLARGSSKLILLDRQRIVVRKSKFVGPETLAIEANKAAKDISREIIKKLQEPSTRLVVHIYAFDIKVFMNTKHIFY</sequence>
<dbReference type="PANTHER" id="PTHR40696">
    <property type="entry name" value="DUF371 FAMILY PROTEIN"/>
    <property type="match status" value="1"/>
</dbReference>
<proteinExistence type="predicted"/>
<organism evidence="1 2">
    <name type="scientific">Ignisphaera cupida</name>
    <dbReference type="NCBI Taxonomy" id="3050454"/>
    <lineage>
        <taxon>Archaea</taxon>
        <taxon>Thermoproteota</taxon>
        <taxon>Thermoprotei</taxon>
        <taxon>Desulfurococcales</taxon>
        <taxon>Desulfurococcaceae</taxon>
        <taxon>Ignisphaera</taxon>
    </lineage>
</organism>
<gene>
    <name evidence="1" type="ORF">QPL79_03515</name>
</gene>
<dbReference type="InterPro" id="IPR007171">
    <property type="entry name" value="DUF371"/>
</dbReference>
<dbReference type="Gene3D" id="2.60.120.630">
    <property type="entry name" value="mth639 domain like"/>
    <property type="match status" value="1"/>
</dbReference>
<dbReference type="EMBL" id="JASNVW010000002">
    <property type="protein sequence ID" value="MDK6028430.1"/>
    <property type="molecule type" value="Genomic_DNA"/>
</dbReference>
<accession>A0ABD4Z5I6</accession>